<dbReference type="SUPFAM" id="SSF51556">
    <property type="entry name" value="Metallo-dependent hydrolases"/>
    <property type="match status" value="1"/>
</dbReference>
<reference evidence="8 9" key="1">
    <citation type="submission" date="2024-09" db="EMBL/GenBank/DDBJ databases">
        <authorList>
            <person name="Sun Q."/>
            <person name="Mori K."/>
        </authorList>
    </citation>
    <scope>NUCLEOTIDE SEQUENCE [LARGE SCALE GENOMIC DNA]</scope>
    <source>
        <strain evidence="8 9">CCM 7765</strain>
    </source>
</reference>
<dbReference type="PANTHER" id="PTHR30068:SF4">
    <property type="entry name" value="URONATE ISOMERASE"/>
    <property type="match status" value="1"/>
</dbReference>
<dbReference type="RefSeq" id="WP_130858052.1">
    <property type="nucleotide sequence ID" value="NZ_JBHLWO010000001.1"/>
</dbReference>
<comment type="similarity">
    <text evidence="3 7">Belongs to the metallo-dependent hydrolases superfamily. Uronate isomerase family.</text>
</comment>
<comment type="caution">
    <text evidence="8">The sequence shown here is derived from an EMBL/GenBank/DDBJ whole genome shotgun (WGS) entry which is preliminary data.</text>
</comment>
<accession>A0ABV6HCQ2</accession>
<comment type="catalytic activity">
    <reaction evidence="1 7">
        <text>D-glucuronate = D-fructuronate</text>
        <dbReference type="Rhea" id="RHEA:13049"/>
        <dbReference type="ChEBI" id="CHEBI:58720"/>
        <dbReference type="ChEBI" id="CHEBI:59863"/>
        <dbReference type="EC" id="5.3.1.12"/>
    </reaction>
</comment>
<dbReference type="EC" id="5.3.1.12" evidence="4 7"/>
<evidence type="ECO:0000313" key="8">
    <source>
        <dbReference type="EMBL" id="MFC0316662.1"/>
    </source>
</evidence>
<dbReference type="InterPro" id="IPR032466">
    <property type="entry name" value="Metal_Hydrolase"/>
</dbReference>
<evidence type="ECO:0000256" key="2">
    <source>
        <dbReference type="ARBA" id="ARBA00004892"/>
    </source>
</evidence>
<evidence type="ECO:0000313" key="9">
    <source>
        <dbReference type="Proteomes" id="UP001589774"/>
    </source>
</evidence>
<protein>
    <recommendedName>
        <fullName evidence="5 7">Uronate isomerase</fullName>
        <ecNumber evidence="4 7">5.3.1.12</ecNumber>
    </recommendedName>
    <alternativeName>
        <fullName evidence="7">Glucuronate isomerase</fullName>
    </alternativeName>
    <alternativeName>
        <fullName evidence="7">Uronic isomerase</fullName>
    </alternativeName>
</protein>
<name>A0ABV6HCQ2_9SPHI</name>
<comment type="catalytic activity">
    <reaction evidence="7">
        <text>aldehydo-D-galacturonate = keto-D-tagaturonate</text>
        <dbReference type="Rhea" id="RHEA:27702"/>
        <dbReference type="ChEBI" id="CHEBI:12952"/>
        <dbReference type="ChEBI" id="CHEBI:17886"/>
    </reaction>
</comment>
<dbReference type="PANTHER" id="PTHR30068">
    <property type="entry name" value="URONATE ISOMERASE"/>
    <property type="match status" value="1"/>
</dbReference>
<dbReference type="Pfam" id="PF02614">
    <property type="entry name" value="UxaC"/>
    <property type="match status" value="1"/>
</dbReference>
<evidence type="ECO:0000256" key="3">
    <source>
        <dbReference type="ARBA" id="ARBA00008397"/>
    </source>
</evidence>
<dbReference type="EMBL" id="JBHLWO010000001">
    <property type="protein sequence ID" value="MFC0316662.1"/>
    <property type="molecule type" value="Genomic_DNA"/>
</dbReference>
<dbReference type="Proteomes" id="UP001589774">
    <property type="component" value="Unassembled WGS sequence"/>
</dbReference>
<evidence type="ECO:0000256" key="5">
    <source>
        <dbReference type="ARBA" id="ARBA00020555"/>
    </source>
</evidence>
<dbReference type="NCBIfam" id="NF002794">
    <property type="entry name" value="PRK02925.1"/>
    <property type="match status" value="1"/>
</dbReference>
<comment type="pathway">
    <text evidence="2 7">Carbohydrate metabolism; pentose and glucuronate interconversion.</text>
</comment>
<dbReference type="Gene3D" id="3.20.20.140">
    <property type="entry name" value="Metal-dependent hydrolases"/>
    <property type="match status" value="1"/>
</dbReference>
<dbReference type="Gene3D" id="1.10.2020.10">
    <property type="entry name" value="uronate isomerase, domain 2, chain A"/>
    <property type="match status" value="1"/>
</dbReference>
<dbReference type="GO" id="GO:0008880">
    <property type="term" value="F:glucuronate isomerase activity"/>
    <property type="evidence" value="ECO:0007669"/>
    <property type="project" value="UniProtKB-EC"/>
</dbReference>
<dbReference type="HAMAP" id="MF_00675">
    <property type="entry name" value="UxaC"/>
    <property type="match status" value="1"/>
</dbReference>
<evidence type="ECO:0000256" key="4">
    <source>
        <dbReference type="ARBA" id="ARBA00012546"/>
    </source>
</evidence>
<sequence>MKEFLDEDFLLQSDLAVRLYNEYAKDLPIIDYHSHLPPDVIAANQHFSNITQIWLAGDHYKWRAQRVLGIDEKYITGNASDQEKFKKWAACVPYTVRNPLYHWTHMELKNPFGVQEILTTENADRIYEVTGNKLQDPAFTPRGLLTHFNVEMVGTTDDPLANLTEHEQIAASDFATRILPSFRPDKVFNLSGGDTFRQYISSLAEVSDVVIKDIDSLLEALQKRVFYFHDKGCRIADHGLAHMPTIHFNKAELEKVFKEVLQGNDSKALASQDAFTGCVLQALCKMYHQQEWVQQFHLGALRNNNTRLLKELGPDTGYDSIGDFQQASNLSAFLNLLESENQLTKTILYNLNPSDNEVFASMTGNFQSGGIIGKIQFGSGWWFLDQLEGMTNQMNSLSNIGLIACFIGMLTDSRSFLSYSRHEYFRRLLCNLFASDINNGLLPKDINWIGKIIKDICYYNAKNYFPL</sequence>
<evidence type="ECO:0000256" key="1">
    <source>
        <dbReference type="ARBA" id="ARBA00001165"/>
    </source>
</evidence>
<dbReference type="InterPro" id="IPR003766">
    <property type="entry name" value="Uronate_isomerase"/>
</dbReference>
<keyword evidence="9" id="KW-1185">Reference proteome</keyword>
<evidence type="ECO:0000256" key="7">
    <source>
        <dbReference type="HAMAP-Rule" id="MF_00675"/>
    </source>
</evidence>
<proteinExistence type="inferred from homology"/>
<evidence type="ECO:0000256" key="6">
    <source>
        <dbReference type="ARBA" id="ARBA00023235"/>
    </source>
</evidence>
<keyword evidence="6 7" id="KW-0413">Isomerase</keyword>
<organism evidence="8 9">
    <name type="scientific">Olivibacter oleidegradans</name>
    <dbReference type="NCBI Taxonomy" id="760123"/>
    <lineage>
        <taxon>Bacteria</taxon>
        <taxon>Pseudomonadati</taxon>
        <taxon>Bacteroidota</taxon>
        <taxon>Sphingobacteriia</taxon>
        <taxon>Sphingobacteriales</taxon>
        <taxon>Sphingobacteriaceae</taxon>
        <taxon>Olivibacter</taxon>
    </lineage>
</organism>
<gene>
    <name evidence="7 8" type="primary">uxaC</name>
    <name evidence="8" type="ORF">ACFFI0_00025</name>
</gene>